<dbReference type="HOGENOM" id="CLU_3233756_0_0_9"/>
<protein>
    <submittedName>
        <fullName evidence="1">Uncharacterized protein</fullName>
    </submittedName>
</protein>
<dbReference type="EMBL" id="AQFT01000038">
    <property type="protein sequence ID" value="EMZ33966.1"/>
    <property type="molecule type" value="Genomic_DNA"/>
</dbReference>
<dbReference type="Proteomes" id="UP000012589">
    <property type="component" value="Unassembled WGS sequence"/>
</dbReference>
<keyword evidence="2" id="KW-1185">Reference proteome</keyword>
<dbReference type="AlphaFoldDB" id="N2B0T2"/>
<reference evidence="1 2" key="1">
    <citation type="journal article" date="2014" name="Genome Announc.">
        <title>Draft genome sequences of the altered schaedler flora, a defined bacterial community from gnotobiotic mice.</title>
        <authorList>
            <person name="Wannemuehler M.J."/>
            <person name="Overstreet A.M."/>
            <person name="Ward D.V."/>
            <person name="Phillips G.J."/>
        </authorList>
    </citation>
    <scope>NUCLEOTIDE SEQUENCE [LARGE SCALE GENOMIC DNA]</scope>
    <source>
        <strain evidence="1 2">ASF492</strain>
    </source>
</reference>
<gene>
    <name evidence="1" type="ORF">C823_01247</name>
</gene>
<evidence type="ECO:0000313" key="1">
    <source>
        <dbReference type="EMBL" id="EMZ33966.1"/>
    </source>
</evidence>
<dbReference type="PATRIC" id="fig|1235802.3.peg.1333"/>
<evidence type="ECO:0000313" key="2">
    <source>
        <dbReference type="Proteomes" id="UP000012589"/>
    </source>
</evidence>
<comment type="caution">
    <text evidence="1">The sequence shown here is derived from an EMBL/GenBank/DDBJ whole genome shotgun (WGS) entry which is preliminary data.</text>
</comment>
<accession>N2B0T2</accession>
<name>N2B0T2_9FIRM</name>
<organism evidence="1 2">
    <name type="scientific">Eubacterium plexicaudatum ASF492</name>
    <dbReference type="NCBI Taxonomy" id="1235802"/>
    <lineage>
        <taxon>Bacteria</taxon>
        <taxon>Bacillati</taxon>
        <taxon>Bacillota</taxon>
        <taxon>Clostridia</taxon>
        <taxon>Eubacteriales</taxon>
        <taxon>Eubacteriaceae</taxon>
        <taxon>Eubacterium</taxon>
    </lineage>
</organism>
<dbReference type="STRING" id="1235802.C823_01247"/>
<sequence>MLKIIDEKILRTDDDIEQECKNCKCLYTIDNYDKIIDNEGYLY</sequence>
<proteinExistence type="predicted"/>